<dbReference type="Gene3D" id="3.40.50.720">
    <property type="entry name" value="NAD(P)-binding Rossmann-like Domain"/>
    <property type="match status" value="1"/>
</dbReference>
<dbReference type="Pfam" id="PF01408">
    <property type="entry name" value="GFO_IDH_MocA"/>
    <property type="match status" value="1"/>
</dbReference>
<dbReference type="PANTHER" id="PTHR43249:SF1">
    <property type="entry name" value="D-GLUCOSIDE 3-DEHYDROGENASE"/>
    <property type="match status" value="1"/>
</dbReference>
<name>A0A381S1Y2_9ZZZZ</name>
<organism evidence="3">
    <name type="scientific">marine metagenome</name>
    <dbReference type="NCBI Taxonomy" id="408172"/>
    <lineage>
        <taxon>unclassified sequences</taxon>
        <taxon>metagenomes</taxon>
        <taxon>ecological metagenomes</taxon>
    </lineage>
</organism>
<accession>A0A381S1Y2</accession>
<reference evidence="3" key="1">
    <citation type="submission" date="2018-05" db="EMBL/GenBank/DDBJ databases">
        <authorList>
            <person name="Lanie J.A."/>
            <person name="Ng W.-L."/>
            <person name="Kazmierczak K.M."/>
            <person name="Andrzejewski T.M."/>
            <person name="Davidsen T.M."/>
            <person name="Wayne K.J."/>
            <person name="Tettelin H."/>
            <person name="Glass J.I."/>
            <person name="Rusch D."/>
            <person name="Podicherti R."/>
            <person name="Tsui H.-C.T."/>
            <person name="Winkler M.E."/>
        </authorList>
    </citation>
    <scope>NUCLEOTIDE SEQUENCE</scope>
</reference>
<gene>
    <name evidence="3" type="ORF">METZ01_LOCUS50990</name>
</gene>
<dbReference type="InterPro" id="IPR055170">
    <property type="entry name" value="GFO_IDH_MocA-like_dom"/>
</dbReference>
<sequence>MKSTNVGIIGLGVIGKRMAKNMVIHPKFRVIGGYDVNENKRSEFKHECKGIKVVSTAEELLSNPKLDLLYVGTPPASHAEYVKWAVEKKLKIFCEKPLGIDEDQSHELIEIVKFNKTFNAVNFVYASAPAADAAKDYISSGEIGDPVGVEISLTFSCWPRKWQADATWLGESKEGGFMREVGSHFLYLSYRLLGIPKWVATPLISRPSPKSAETLFQGICTIDDIPISINGFVGGKLNDIIEWRLRGTRNSLRIKNWYSLERQGNVDWDPLLTGDQSLPQTAYMAQLDRLADQLNKGELLLPDFYDAFIIQKLVEDGLRNSKELRK</sequence>
<protein>
    <submittedName>
        <fullName evidence="3">Uncharacterized protein</fullName>
    </submittedName>
</protein>
<feature type="domain" description="Gfo/Idh/MocA-like oxidoreductase N-terminal" evidence="1">
    <location>
        <begin position="5"/>
        <end position="117"/>
    </location>
</feature>
<dbReference type="SUPFAM" id="SSF51735">
    <property type="entry name" value="NAD(P)-binding Rossmann-fold domains"/>
    <property type="match status" value="1"/>
</dbReference>
<dbReference type="EMBL" id="UINC01002576">
    <property type="protein sequence ID" value="SUZ98136.1"/>
    <property type="molecule type" value="Genomic_DNA"/>
</dbReference>
<dbReference type="InterPro" id="IPR036291">
    <property type="entry name" value="NAD(P)-bd_dom_sf"/>
</dbReference>
<dbReference type="GO" id="GO:0000166">
    <property type="term" value="F:nucleotide binding"/>
    <property type="evidence" value="ECO:0007669"/>
    <property type="project" value="InterPro"/>
</dbReference>
<dbReference type="InterPro" id="IPR000683">
    <property type="entry name" value="Gfo/Idh/MocA-like_OxRdtase_N"/>
</dbReference>
<proteinExistence type="predicted"/>
<dbReference type="InterPro" id="IPR052515">
    <property type="entry name" value="Gfo/Idh/MocA_Oxidoreductase"/>
</dbReference>
<dbReference type="SUPFAM" id="SSF55347">
    <property type="entry name" value="Glyceraldehyde-3-phosphate dehydrogenase-like, C-terminal domain"/>
    <property type="match status" value="1"/>
</dbReference>
<dbReference type="PANTHER" id="PTHR43249">
    <property type="entry name" value="UDP-N-ACETYL-2-AMINO-2-DEOXY-D-GLUCURONATE OXIDASE"/>
    <property type="match status" value="1"/>
</dbReference>
<evidence type="ECO:0000313" key="3">
    <source>
        <dbReference type="EMBL" id="SUZ98136.1"/>
    </source>
</evidence>
<evidence type="ECO:0000259" key="1">
    <source>
        <dbReference type="Pfam" id="PF01408"/>
    </source>
</evidence>
<dbReference type="AlphaFoldDB" id="A0A381S1Y2"/>
<dbReference type="Gene3D" id="3.30.360.10">
    <property type="entry name" value="Dihydrodipicolinate Reductase, domain 2"/>
    <property type="match status" value="1"/>
</dbReference>
<evidence type="ECO:0000259" key="2">
    <source>
        <dbReference type="Pfam" id="PF22725"/>
    </source>
</evidence>
<feature type="domain" description="GFO/IDH/MocA-like oxidoreductase" evidence="2">
    <location>
        <begin position="133"/>
        <end position="221"/>
    </location>
</feature>
<dbReference type="Pfam" id="PF22725">
    <property type="entry name" value="GFO_IDH_MocA_C3"/>
    <property type="match status" value="1"/>
</dbReference>